<feature type="transmembrane region" description="Helical" evidence="5">
    <location>
        <begin position="32"/>
        <end position="58"/>
    </location>
</feature>
<gene>
    <name evidence="6" type="ORF">B4U80_00816</name>
</gene>
<protein>
    <submittedName>
        <fullName evidence="6">Acetyl-coenzyme A transporter 1-like protein</fullName>
    </submittedName>
</protein>
<proteinExistence type="predicted"/>
<sequence length="141" mass="15713">MEEVKNQDGNILTVLKEQTQVTNQGKGLKGDYGSICLLVFLYILEGIPLGILSAIPMIMASNNVAYGKQAIFTFATYPYAMKLLWAPIVDSVYWEKFGRRKSWIVPVQYLIGVTMIITSLYSGQLLGTKQTPPNIYLLTGN</sequence>
<evidence type="ECO:0000256" key="5">
    <source>
        <dbReference type="SAM" id="Phobius"/>
    </source>
</evidence>
<dbReference type="InterPro" id="IPR004752">
    <property type="entry name" value="AmpG_permease/AT-1"/>
</dbReference>
<keyword evidence="3 5" id="KW-1133">Transmembrane helix</keyword>
<dbReference type="GO" id="GO:0016020">
    <property type="term" value="C:membrane"/>
    <property type="evidence" value="ECO:0007669"/>
    <property type="project" value="UniProtKB-SubCell"/>
</dbReference>
<evidence type="ECO:0000313" key="7">
    <source>
        <dbReference type="Proteomes" id="UP000288716"/>
    </source>
</evidence>
<keyword evidence="4 5" id="KW-0472">Membrane</keyword>
<feature type="transmembrane region" description="Helical" evidence="5">
    <location>
        <begin position="103"/>
        <end position="121"/>
    </location>
</feature>
<dbReference type="Pfam" id="PF13000">
    <property type="entry name" value="Acatn"/>
    <property type="match status" value="1"/>
</dbReference>
<dbReference type="Proteomes" id="UP000288716">
    <property type="component" value="Unassembled WGS sequence"/>
</dbReference>
<dbReference type="PANTHER" id="PTHR12778">
    <property type="entry name" value="SOLUTE CARRIER FAMILY 33 ACETYL-COA TRANSPORTER -RELATED"/>
    <property type="match status" value="1"/>
</dbReference>
<accession>A0A443S4T7</accession>
<name>A0A443S4T7_9ACAR</name>
<evidence type="ECO:0000256" key="3">
    <source>
        <dbReference type="ARBA" id="ARBA00022989"/>
    </source>
</evidence>
<dbReference type="InterPro" id="IPR024371">
    <property type="entry name" value="AcetylCoA_trans_1-like"/>
</dbReference>
<dbReference type="GO" id="GO:0035348">
    <property type="term" value="P:acetyl-CoA transmembrane transport"/>
    <property type="evidence" value="ECO:0007669"/>
    <property type="project" value="InterPro"/>
</dbReference>
<evidence type="ECO:0000313" key="6">
    <source>
        <dbReference type="EMBL" id="RWS22542.1"/>
    </source>
</evidence>
<feature type="transmembrane region" description="Helical" evidence="5">
    <location>
        <begin position="70"/>
        <end position="88"/>
    </location>
</feature>
<dbReference type="OrthoDB" id="6415790at2759"/>
<evidence type="ECO:0000256" key="4">
    <source>
        <dbReference type="ARBA" id="ARBA00023136"/>
    </source>
</evidence>
<keyword evidence="2 5" id="KW-0812">Transmembrane</keyword>
<comment type="caution">
    <text evidence="6">The sequence shown here is derived from an EMBL/GenBank/DDBJ whole genome shotgun (WGS) entry which is preliminary data.</text>
</comment>
<dbReference type="EMBL" id="NCKV01008493">
    <property type="protein sequence ID" value="RWS22542.1"/>
    <property type="molecule type" value="Genomic_DNA"/>
</dbReference>
<comment type="subcellular location">
    <subcellularLocation>
        <location evidence="1">Membrane</location>
        <topology evidence="1">Multi-pass membrane protein</topology>
    </subcellularLocation>
</comment>
<dbReference type="STRING" id="299467.A0A443S4T7"/>
<reference evidence="6 7" key="1">
    <citation type="journal article" date="2018" name="Gigascience">
        <title>Genomes of trombidid mites reveal novel predicted allergens and laterally-transferred genes associated with secondary metabolism.</title>
        <authorList>
            <person name="Dong X."/>
            <person name="Chaisiri K."/>
            <person name="Xia D."/>
            <person name="Armstrong S.D."/>
            <person name="Fang Y."/>
            <person name="Donnelly M.J."/>
            <person name="Kadowaki T."/>
            <person name="McGarry J.W."/>
            <person name="Darby A.C."/>
            <person name="Makepeace B.L."/>
        </authorList>
    </citation>
    <scope>NUCLEOTIDE SEQUENCE [LARGE SCALE GENOMIC DNA]</scope>
    <source>
        <strain evidence="6">UoL-UT</strain>
    </source>
</reference>
<keyword evidence="7" id="KW-1185">Reference proteome</keyword>
<feature type="non-terminal residue" evidence="6">
    <location>
        <position position="141"/>
    </location>
</feature>
<evidence type="ECO:0000256" key="1">
    <source>
        <dbReference type="ARBA" id="ARBA00004141"/>
    </source>
</evidence>
<evidence type="ECO:0000256" key="2">
    <source>
        <dbReference type="ARBA" id="ARBA00022692"/>
    </source>
</evidence>
<organism evidence="6 7">
    <name type="scientific">Leptotrombidium deliense</name>
    <dbReference type="NCBI Taxonomy" id="299467"/>
    <lineage>
        <taxon>Eukaryota</taxon>
        <taxon>Metazoa</taxon>
        <taxon>Ecdysozoa</taxon>
        <taxon>Arthropoda</taxon>
        <taxon>Chelicerata</taxon>
        <taxon>Arachnida</taxon>
        <taxon>Acari</taxon>
        <taxon>Acariformes</taxon>
        <taxon>Trombidiformes</taxon>
        <taxon>Prostigmata</taxon>
        <taxon>Anystina</taxon>
        <taxon>Parasitengona</taxon>
        <taxon>Trombiculoidea</taxon>
        <taxon>Trombiculidae</taxon>
        <taxon>Leptotrombidium</taxon>
    </lineage>
</organism>
<dbReference type="VEuPathDB" id="VectorBase:LDEU009498"/>
<dbReference type="PANTHER" id="PTHR12778:SF9">
    <property type="entry name" value="ACETYL-COENZYME A TRANSPORTER 1"/>
    <property type="match status" value="1"/>
</dbReference>
<dbReference type="AlphaFoldDB" id="A0A443S4T7"/>
<dbReference type="GO" id="GO:0008521">
    <property type="term" value="F:acetyl-CoA transmembrane transporter activity"/>
    <property type="evidence" value="ECO:0007669"/>
    <property type="project" value="InterPro"/>
</dbReference>